<keyword evidence="14" id="KW-1185">Reference proteome</keyword>
<dbReference type="SUPFAM" id="SSF48264">
    <property type="entry name" value="Cytochrome P450"/>
    <property type="match status" value="1"/>
</dbReference>
<dbReference type="Proteomes" id="UP000319160">
    <property type="component" value="Unassembled WGS sequence"/>
</dbReference>
<evidence type="ECO:0000256" key="1">
    <source>
        <dbReference type="ARBA" id="ARBA00001971"/>
    </source>
</evidence>
<comment type="similarity">
    <text evidence="3">Belongs to the cytochrome P450 family.</text>
</comment>
<dbReference type="GO" id="GO:0016705">
    <property type="term" value="F:oxidoreductase activity, acting on paired donors, with incorporation or reduction of molecular oxygen"/>
    <property type="evidence" value="ECO:0007669"/>
    <property type="project" value="InterPro"/>
</dbReference>
<organism evidence="13 14">
    <name type="scientific">Xylaria flabelliformis</name>
    <dbReference type="NCBI Taxonomy" id="2512241"/>
    <lineage>
        <taxon>Eukaryota</taxon>
        <taxon>Fungi</taxon>
        <taxon>Dikarya</taxon>
        <taxon>Ascomycota</taxon>
        <taxon>Pezizomycotina</taxon>
        <taxon>Sordariomycetes</taxon>
        <taxon>Xylariomycetidae</taxon>
        <taxon>Xylariales</taxon>
        <taxon>Xylariaceae</taxon>
        <taxon>Xylaria</taxon>
    </lineage>
</organism>
<dbReference type="InterPro" id="IPR036396">
    <property type="entry name" value="Cyt_P450_sf"/>
</dbReference>
<gene>
    <name evidence="13" type="ORF">FHL15_002152</name>
</gene>
<evidence type="ECO:0000256" key="6">
    <source>
        <dbReference type="ARBA" id="ARBA00022723"/>
    </source>
</evidence>
<dbReference type="AlphaFoldDB" id="A0A553I9F9"/>
<evidence type="ECO:0008006" key="15">
    <source>
        <dbReference type="Google" id="ProtNLM"/>
    </source>
</evidence>
<evidence type="ECO:0000256" key="7">
    <source>
        <dbReference type="ARBA" id="ARBA00022989"/>
    </source>
</evidence>
<dbReference type="InterPro" id="IPR002403">
    <property type="entry name" value="Cyt_P450_E_grp-IV"/>
</dbReference>
<dbReference type="OrthoDB" id="1844152at2759"/>
<keyword evidence="4 12" id="KW-0349">Heme</keyword>
<dbReference type="PANTHER" id="PTHR46206">
    <property type="entry name" value="CYTOCHROME P450"/>
    <property type="match status" value="1"/>
</dbReference>
<keyword evidence="7" id="KW-1133">Transmembrane helix</keyword>
<evidence type="ECO:0000256" key="3">
    <source>
        <dbReference type="ARBA" id="ARBA00010617"/>
    </source>
</evidence>
<comment type="subcellular location">
    <subcellularLocation>
        <location evidence="2">Membrane</location>
    </subcellularLocation>
</comment>
<comment type="caution">
    <text evidence="13">The sequence shown here is derived from an EMBL/GenBank/DDBJ whole genome shotgun (WGS) entry which is preliminary data.</text>
</comment>
<keyword evidence="5" id="KW-0812">Transmembrane</keyword>
<dbReference type="GO" id="GO:0005506">
    <property type="term" value="F:iron ion binding"/>
    <property type="evidence" value="ECO:0007669"/>
    <property type="project" value="InterPro"/>
</dbReference>
<dbReference type="PANTHER" id="PTHR46206:SF5">
    <property type="entry name" value="P450, PUTATIVE (EUROFUNG)-RELATED"/>
    <property type="match status" value="1"/>
</dbReference>
<keyword evidence="9 12" id="KW-0408">Iron</keyword>
<keyword evidence="10" id="KW-0503">Monooxygenase</keyword>
<keyword evidence="11" id="KW-0472">Membrane</keyword>
<evidence type="ECO:0000313" key="13">
    <source>
        <dbReference type="EMBL" id="TRX96846.1"/>
    </source>
</evidence>
<dbReference type="Pfam" id="PF00067">
    <property type="entry name" value="p450"/>
    <property type="match status" value="1"/>
</dbReference>
<protein>
    <recommendedName>
        <fullName evidence="15">Cytochrome P450</fullName>
    </recommendedName>
</protein>
<evidence type="ECO:0000256" key="10">
    <source>
        <dbReference type="ARBA" id="ARBA00023033"/>
    </source>
</evidence>
<sequence>MAVPQIPMAMNDTGMSPQPPSQPLYQKEPGMALFTMLCIILLISWRWSVNKLVSRAVSYMLDTVPKKFRAWTYLLDGPGLIQQGFDRSNGAPYEIVAPDVRYVFVSSKEQVMELDRAPDTTLSLQAASKQMLQPIYTMHGFNWFDRRGTEGVGFVRALRVRHSPVYPTIVKLVVMSNAISFFGKELGTNEKFLISALDYVEETLMCAEIVKLLPKKLAPLIARRLTCQKAIYDALIPIATERCEERERAKLGHPVPKHWIMETAPRQKPWTPKRIVHELIAIWFGSVHALSTTITFAIQDLCLHPEYAKPLRDEAERMYAEFEKTGQGLPLLDSFLKESARLTPVESMSMRRAATQPFTFADGTKLAVGDWACTPVRAIMQSAEYYPSPLEFNGFRFARPDNLPSTGAPGQNFNFVQPEPSKLVDVSQAWHVWGMGRMACPGRYYAVAVMKVIMSQIIMNYNCHLVDPDASRWFTWRSTMLPKKDTMVVFTETKH</sequence>
<evidence type="ECO:0000256" key="12">
    <source>
        <dbReference type="PIRSR" id="PIRSR602403-1"/>
    </source>
</evidence>
<proteinExistence type="inferred from homology"/>
<dbReference type="EMBL" id="VFLP01000008">
    <property type="protein sequence ID" value="TRX96846.1"/>
    <property type="molecule type" value="Genomic_DNA"/>
</dbReference>
<evidence type="ECO:0000313" key="14">
    <source>
        <dbReference type="Proteomes" id="UP000319160"/>
    </source>
</evidence>
<reference evidence="14" key="1">
    <citation type="submission" date="2019-06" db="EMBL/GenBank/DDBJ databases">
        <title>Draft genome sequence of the griseofulvin-producing fungus Xylaria cubensis strain G536.</title>
        <authorList>
            <person name="Mead M.E."/>
            <person name="Raja H.A."/>
            <person name="Steenwyk J.L."/>
            <person name="Knowles S.L."/>
            <person name="Oberlies N.H."/>
            <person name="Rokas A."/>
        </authorList>
    </citation>
    <scope>NUCLEOTIDE SEQUENCE [LARGE SCALE GENOMIC DNA]</scope>
    <source>
        <strain evidence="14">G536</strain>
    </source>
</reference>
<evidence type="ECO:0000256" key="4">
    <source>
        <dbReference type="ARBA" id="ARBA00022617"/>
    </source>
</evidence>
<evidence type="ECO:0000256" key="5">
    <source>
        <dbReference type="ARBA" id="ARBA00022692"/>
    </source>
</evidence>
<name>A0A553I9F9_9PEZI</name>
<keyword evidence="6 12" id="KW-0479">Metal-binding</keyword>
<accession>A0A553I9F9</accession>
<evidence type="ECO:0000256" key="2">
    <source>
        <dbReference type="ARBA" id="ARBA00004370"/>
    </source>
</evidence>
<dbReference type="PRINTS" id="PR00465">
    <property type="entry name" value="EP450IV"/>
</dbReference>
<comment type="cofactor">
    <cofactor evidence="1 12">
        <name>heme</name>
        <dbReference type="ChEBI" id="CHEBI:30413"/>
    </cofactor>
</comment>
<dbReference type="InterPro" id="IPR001128">
    <property type="entry name" value="Cyt_P450"/>
</dbReference>
<dbReference type="GO" id="GO:0016020">
    <property type="term" value="C:membrane"/>
    <property type="evidence" value="ECO:0007669"/>
    <property type="project" value="UniProtKB-SubCell"/>
</dbReference>
<dbReference type="STRING" id="2512241.A0A553I9F9"/>
<evidence type="ECO:0000256" key="11">
    <source>
        <dbReference type="ARBA" id="ARBA00023136"/>
    </source>
</evidence>
<feature type="binding site" description="axial binding residue" evidence="12">
    <location>
        <position position="440"/>
    </location>
    <ligand>
        <name>heme</name>
        <dbReference type="ChEBI" id="CHEBI:30413"/>
    </ligand>
    <ligandPart>
        <name>Fe</name>
        <dbReference type="ChEBI" id="CHEBI:18248"/>
    </ligandPart>
</feature>
<evidence type="ECO:0000256" key="8">
    <source>
        <dbReference type="ARBA" id="ARBA00023002"/>
    </source>
</evidence>
<dbReference type="Gene3D" id="1.10.630.10">
    <property type="entry name" value="Cytochrome P450"/>
    <property type="match status" value="1"/>
</dbReference>
<dbReference type="CDD" id="cd11041">
    <property type="entry name" value="CYP503A1-like"/>
    <property type="match status" value="1"/>
</dbReference>
<evidence type="ECO:0000256" key="9">
    <source>
        <dbReference type="ARBA" id="ARBA00023004"/>
    </source>
</evidence>
<dbReference type="GO" id="GO:0020037">
    <property type="term" value="F:heme binding"/>
    <property type="evidence" value="ECO:0007669"/>
    <property type="project" value="InterPro"/>
</dbReference>
<dbReference type="GO" id="GO:0004497">
    <property type="term" value="F:monooxygenase activity"/>
    <property type="evidence" value="ECO:0007669"/>
    <property type="project" value="UniProtKB-KW"/>
</dbReference>
<keyword evidence="8" id="KW-0560">Oxidoreductase</keyword>